<evidence type="ECO:0000313" key="2">
    <source>
        <dbReference type="EMBL" id="NGQ90605.1"/>
    </source>
</evidence>
<gene>
    <name evidence="2" type="ORF">G5V65_06820</name>
</gene>
<protein>
    <submittedName>
        <fullName evidence="2">Uncharacterized protein</fullName>
    </submittedName>
</protein>
<dbReference type="AlphaFoldDB" id="A0A6M1U375"/>
<name>A0A6M1U375_9RHOB</name>
<accession>A0A6M1U375</accession>
<evidence type="ECO:0000256" key="1">
    <source>
        <dbReference type="SAM" id="MobiDB-lite"/>
    </source>
</evidence>
<dbReference type="Proteomes" id="UP000474758">
    <property type="component" value="Unassembled WGS sequence"/>
</dbReference>
<organism evidence="2 3">
    <name type="scientific">Paragemmobacter kunshanensis</name>
    <dbReference type="NCBI Taxonomy" id="2583234"/>
    <lineage>
        <taxon>Bacteria</taxon>
        <taxon>Pseudomonadati</taxon>
        <taxon>Pseudomonadota</taxon>
        <taxon>Alphaproteobacteria</taxon>
        <taxon>Rhodobacterales</taxon>
        <taxon>Paracoccaceae</taxon>
        <taxon>Paragemmobacter</taxon>
    </lineage>
</organism>
<reference evidence="2 3" key="1">
    <citation type="submission" date="2020-02" db="EMBL/GenBank/DDBJ databases">
        <title>Rhodobacter translucens sp. nov., a novel bacterium isolated from activated sludge.</title>
        <authorList>
            <person name="Liu J."/>
        </authorList>
    </citation>
    <scope>NUCLEOTIDE SEQUENCE [LARGE SCALE GENOMIC DNA]</scope>
    <source>
        <strain evidence="2 3">HX-7-19</strain>
    </source>
</reference>
<feature type="region of interest" description="Disordered" evidence="1">
    <location>
        <begin position="20"/>
        <end position="52"/>
    </location>
</feature>
<proteinExistence type="predicted"/>
<keyword evidence="3" id="KW-1185">Reference proteome</keyword>
<comment type="caution">
    <text evidence="2">The sequence shown here is derived from an EMBL/GenBank/DDBJ whole genome shotgun (WGS) entry which is preliminary data.</text>
</comment>
<evidence type="ECO:0000313" key="3">
    <source>
        <dbReference type="Proteomes" id="UP000474758"/>
    </source>
</evidence>
<dbReference type="EMBL" id="JAALFE010000005">
    <property type="protein sequence ID" value="NGQ90605.1"/>
    <property type="molecule type" value="Genomic_DNA"/>
</dbReference>
<sequence>MMKKERRWLKSVLAASLEAQPALPWQRGNRRRPAGVKPAATAPLKPRAIAAR</sequence>